<dbReference type="InterPro" id="IPR052977">
    <property type="entry name" value="Polyferredoxin-like_ET"/>
</dbReference>
<sequence>MSSRRLKNISKKDYENLVCVDLVCHGTPSPLIFKEHISFIQNKTNQKIIDYKFRGKEKTGWRAYIKYIYPDGKSEKKIWGNDFFAYSFYKSRFNRKSCFSCGFSRSERVGDITLSDFWNAEKYYKPLRLQRKYGFNLIMCNNQKGQNLLRKISSDIESITLPVDVAIKGDVRLRHSEPIPPERDSIFEEFYLHGYEWLTKNRCIRHSWRNKIIPIFIKNLIYEIKARI</sequence>
<organism evidence="2 3">
    <name type="scientific">Duncaniella dubosii</name>
    <dbReference type="NCBI Taxonomy" id="2518971"/>
    <lineage>
        <taxon>Bacteria</taxon>
        <taxon>Pseudomonadati</taxon>
        <taxon>Bacteroidota</taxon>
        <taxon>Bacteroidia</taxon>
        <taxon>Bacteroidales</taxon>
        <taxon>Muribaculaceae</taxon>
        <taxon>Duncaniella</taxon>
    </lineage>
</organism>
<evidence type="ECO:0000259" key="1">
    <source>
        <dbReference type="Pfam" id="PF04432"/>
    </source>
</evidence>
<name>A0A4P7W120_9BACT</name>
<evidence type="ECO:0000313" key="3">
    <source>
        <dbReference type="Proteomes" id="UP000297149"/>
    </source>
</evidence>
<dbReference type="KEGG" id="ddb:E7747_01165"/>
<protein>
    <recommendedName>
        <fullName evidence="1">Coenzyme F420 hydrogenase/dehydrogenase beta subunit C-terminal domain-containing protein</fullName>
    </recommendedName>
</protein>
<gene>
    <name evidence="2" type="ORF">E7747_01165</name>
</gene>
<proteinExistence type="predicted"/>
<keyword evidence="3" id="KW-1185">Reference proteome</keyword>
<feature type="domain" description="Coenzyme F420 hydrogenase/dehydrogenase beta subunit C-terminal" evidence="1">
    <location>
        <begin position="5"/>
        <end position="155"/>
    </location>
</feature>
<dbReference type="InterPro" id="IPR007525">
    <property type="entry name" value="FrhB_FdhB_C"/>
</dbReference>
<dbReference type="PANTHER" id="PTHR43193">
    <property type="match status" value="1"/>
</dbReference>
<dbReference type="Proteomes" id="UP000297149">
    <property type="component" value="Chromosome"/>
</dbReference>
<evidence type="ECO:0000313" key="2">
    <source>
        <dbReference type="EMBL" id="QCD41030.1"/>
    </source>
</evidence>
<reference evidence="3" key="1">
    <citation type="submission" date="2019-02" db="EMBL/GenBank/DDBJ databases">
        <title>Isolation and identification of novel species under the genus Muribaculum.</title>
        <authorList>
            <person name="Miyake S."/>
            <person name="Ding Y."/>
            <person name="Low A."/>
            <person name="Soh M."/>
            <person name="Seedorf H."/>
        </authorList>
    </citation>
    <scope>NUCLEOTIDE SEQUENCE [LARGE SCALE GENOMIC DNA]</scope>
    <source>
        <strain evidence="3">H5</strain>
    </source>
</reference>
<dbReference type="PANTHER" id="PTHR43193:SF2">
    <property type="entry name" value="POLYFERREDOXIN PROTEIN FWDF"/>
    <property type="match status" value="1"/>
</dbReference>
<accession>A0A4P7W120</accession>
<dbReference type="EMBL" id="CP039396">
    <property type="protein sequence ID" value="QCD41030.1"/>
    <property type="molecule type" value="Genomic_DNA"/>
</dbReference>
<dbReference type="AlphaFoldDB" id="A0A4P7W120"/>
<dbReference type="Pfam" id="PF04432">
    <property type="entry name" value="FrhB_FdhB_C"/>
    <property type="match status" value="1"/>
</dbReference>